<dbReference type="PANTHER" id="PTHR43867:SF2">
    <property type="entry name" value="CELLULOSE SYNTHASE CATALYTIC SUBUNIT A [UDP-FORMING]"/>
    <property type="match status" value="1"/>
</dbReference>
<dbReference type="EMBL" id="SZQA01000031">
    <property type="protein sequence ID" value="TKK84995.1"/>
    <property type="molecule type" value="Genomic_DNA"/>
</dbReference>
<dbReference type="GO" id="GO:0016020">
    <property type="term" value="C:membrane"/>
    <property type="evidence" value="ECO:0007669"/>
    <property type="project" value="UniProtKB-SubCell"/>
</dbReference>
<evidence type="ECO:0000256" key="6">
    <source>
        <dbReference type="ARBA" id="ARBA00023136"/>
    </source>
</evidence>
<reference evidence="9 10" key="1">
    <citation type="submission" date="2019-04" db="EMBL/GenBank/DDBJ databases">
        <title>Herbidospora sp. NEAU-GS14.nov., a novel actinomycete isolated from soil.</title>
        <authorList>
            <person name="Han L."/>
        </authorList>
    </citation>
    <scope>NUCLEOTIDE SEQUENCE [LARGE SCALE GENOMIC DNA]</scope>
    <source>
        <strain evidence="9 10">NEAU-GS14</strain>
    </source>
</reference>
<feature type="region of interest" description="Disordered" evidence="7">
    <location>
        <begin position="472"/>
        <end position="491"/>
    </location>
</feature>
<keyword evidence="2" id="KW-0328">Glycosyltransferase</keyword>
<evidence type="ECO:0000256" key="8">
    <source>
        <dbReference type="SAM" id="Phobius"/>
    </source>
</evidence>
<feature type="transmembrane region" description="Helical" evidence="8">
    <location>
        <begin position="22"/>
        <end position="44"/>
    </location>
</feature>
<dbReference type="Proteomes" id="UP000308705">
    <property type="component" value="Unassembled WGS sequence"/>
</dbReference>
<dbReference type="CDD" id="cd06427">
    <property type="entry name" value="CESA_like_2"/>
    <property type="match status" value="1"/>
</dbReference>
<dbReference type="Gene3D" id="3.90.550.10">
    <property type="entry name" value="Spore Coat Polysaccharide Biosynthesis Protein SpsA, Chain A"/>
    <property type="match status" value="1"/>
</dbReference>
<proteinExistence type="predicted"/>
<evidence type="ECO:0000313" key="10">
    <source>
        <dbReference type="Proteomes" id="UP000308705"/>
    </source>
</evidence>
<dbReference type="PANTHER" id="PTHR43867">
    <property type="entry name" value="CELLULOSE SYNTHASE CATALYTIC SUBUNIT A [UDP-FORMING]"/>
    <property type="match status" value="1"/>
</dbReference>
<keyword evidence="5 8" id="KW-1133">Transmembrane helix</keyword>
<feature type="transmembrane region" description="Helical" evidence="8">
    <location>
        <begin position="425"/>
        <end position="447"/>
    </location>
</feature>
<feature type="transmembrane region" description="Helical" evidence="8">
    <location>
        <begin position="50"/>
        <end position="78"/>
    </location>
</feature>
<sequence>MSTTAVIPDELSARRLLSRGQAVTGTLVLALLVGALTLHVFTGWGPGPIWYGQAAVAIVTAIYVAVIAFKLAMVFGAWGSPVLRFEPSDIDTIPREMLPLYTVLVPLHREAEVLPFLLKRLSQMDYPPEKLQILLLIEEDDDATRGALATIDLLPQFEVVIIPHSNPKTKPKACNVGLEKARGEFCVIYDAEDRPDPDQLRKSVLAFRLLADRVVCVQAELQYWNPWTNWLTQCFAAEYATNFSLSLRGLDRHRLAIPLGGTSNHFRTDALRALGGWDAYNVTEDADLGIRIARRGWDVRMMVSVTEEEANSHLGNWVRQRSRWIKGYIQTWLVHTRHPVKLWRELGTRRFIAFHLTLGFSTFTTLVNPFFWVMTLIYVFTGTQYIEALFPAVVLYLGVLTMILGNFLMMYCLMTGCMERGLHRAVRAMLTVPLYWGLMSVAAYKAFFQLLRPSRRHYWELTEHGLVDHASAHEEETAERPATAPLPALTD</sequence>
<protein>
    <submittedName>
        <fullName evidence="9">Glycosyltransferase</fullName>
    </submittedName>
</protein>
<gene>
    <name evidence="9" type="ORF">FDA94_27830</name>
</gene>
<feature type="transmembrane region" description="Helical" evidence="8">
    <location>
        <begin position="393"/>
        <end position="413"/>
    </location>
</feature>
<accession>A0A4U3M7Q1</accession>
<evidence type="ECO:0000256" key="3">
    <source>
        <dbReference type="ARBA" id="ARBA00022679"/>
    </source>
</evidence>
<dbReference type="RefSeq" id="WP_137250030.1">
    <property type="nucleotide sequence ID" value="NZ_SZQA01000031.1"/>
</dbReference>
<evidence type="ECO:0000256" key="1">
    <source>
        <dbReference type="ARBA" id="ARBA00004141"/>
    </source>
</evidence>
<keyword evidence="10" id="KW-1185">Reference proteome</keyword>
<evidence type="ECO:0000256" key="5">
    <source>
        <dbReference type="ARBA" id="ARBA00022989"/>
    </source>
</evidence>
<feature type="compositionally biased region" description="Low complexity" evidence="7">
    <location>
        <begin position="480"/>
        <end position="491"/>
    </location>
</feature>
<dbReference type="AlphaFoldDB" id="A0A4U3M7Q1"/>
<dbReference type="InterPro" id="IPR029044">
    <property type="entry name" value="Nucleotide-diphossugar_trans"/>
</dbReference>
<evidence type="ECO:0000256" key="7">
    <source>
        <dbReference type="SAM" id="MobiDB-lite"/>
    </source>
</evidence>
<evidence type="ECO:0000256" key="4">
    <source>
        <dbReference type="ARBA" id="ARBA00022692"/>
    </source>
</evidence>
<keyword evidence="6 8" id="KW-0472">Membrane</keyword>
<name>A0A4U3M7Q1_9ACTN</name>
<comment type="subcellular location">
    <subcellularLocation>
        <location evidence="1">Membrane</location>
        <topology evidence="1">Multi-pass membrane protein</topology>
    </subcellularLocation>
</comment>
<organism evidence="9 10">
    <name type="scientific">Herbidospora galbida</name>
    <dbReference type="NCBI Taxonomy" id="2575442"/>
    <lineage>
        <taxon>Bacteria</taxon>
        <taxon>Bacillati</taxon>
        <taxon>Actinomycetota</taxon>
        <taxon>Actinomycetes</taxon>
        <taxon>Streptosporangiales</taxon>
        <taxon>Streptosporangiaceae</taxon>
        <taxon>Herbidospora</taxon>
    </lineage>
</organism>
<evidence type="ECO:0000313" key="9">
    <source>
        <dbReference type="EMBL" id="TKK84995.1"/>
    </source>
</evidence>
<keyword evidence="3 9" id="KW-0808">Transferase</keyword>
<dbReference type="OrthoDB" id="7431422at2"/>
<comment type="caution">
    <text evidence="9">The sequence shown here is derived from an EMBL/GenBank/DDBJ whole genome shotgun (WGS) entry which is preliminary data.</text>
</comment>
<keyword evidence="4 8" id="KW-0812">Transmembrane</keyword>
<dbReference type="SUPFAM" id="SSF53448">
    <property type="entry name" value="Nucleotide-diphospho-sugar transferases"/>
    <property type="match status" value="1"/>
</dbReference>
<dbReference type="Pfam" id="PF13641">
    <property type="entry name" value="Glyco_tranf_2_3"/>
    <property type="match status" value="1"/>
</dbReference>
<feature type="transmembrane region" description="Helical" evidence="8">
    <location>
        <begin position="351"/>
        <end position="381"/>
    </location>
</feature>
<evidence type="ECO:0000256" key="2">
    <source>
        <dbReference type="ARBA" id="ARBA00022676"/>
    </source>
</evidence>
<dbReference type="GO" id="GO:0016757">
    <property type="term" value="F:glycosyltransferase activity"/>
    <property type="evidence" value="ECO:0007669"/>
    <property type="project" value="UniProtKB-KW"/>
</dbReference>
<dbReference type="InterPro" id="IPR050321">
    <property type="entry name" value="Glycosyltr_2/OpgH_subfam"/>
</dbReference>